<feature type="region of interest" description="Disordered" evidence="7">
    <location>
        <begin position="200"/>
        <end position="241"/>
    </location>
</feature>
<dbReference type="Pfam" id="PF02308">
    <property type="entry name" value="MgtC"/>
    <property type="match status" value="1"/>
</dbReference>
<comment type="subcellular location">
    <subcellularLocation>
        <location evidence="1">Cell membrane</location>
        <topology evidence="1">Multi-pass membrane protein</topology>
    </subcellularLocation>
</comment>
<dbReference type="PANTHER" id="PTHR33778">
    <property type="entry name" value="PROTEIN MGTC"/>
    <property type="match status" value="1"/>
</dbReference>
<evidence type="ECO:0000256" key="3">
    <source>
        <dbReference type="ARBA" id="ARBA00022475"/>
    </source>
</evidence>
<dbReference type="PRINTS" id="PR01837">
    <property type="entry name" value="MGTCSAPBPROT"/>
</dbReference>
<evidence type="ECO:0000256" key="5">
    <source>
        <dbReference type="ARBA" id="ARBA00022989"/>
    </source>
</evidence>
<feature type="transmembrane region" description="Helical" evidence="8">
    <location>
        <begin position="119"/>
        <end position="149"/>
    </location>
</feature>
<keyword evidence="11" id="KW-1185">Reference proteome</keyword>
<gene>
    <name evidence="10" type="ORF">AB0C36_01950</name>
</gene>
<feature type="transmembrane region" description="Helical" evidence="8">
    <location>
        <begin position="89"/>
        <end position="107"/>
    </location>
</feature>
<dbReference type="Proteomes" id="UP001551482">
    <property type="component" value="Unassembled WGS sequence"/>
</dbReference>
<keyword evidence="5 8" id="KW-1133">Transmembrane helix</keyword>
<organism evidence="10 11">
    <name type="scientific">Streptodolium elevatio</name>
    <dbReference type="NCBI Taxonomy" id="3157996"/>
    <lineage>
        <taxon>Bacteria</taxon>
        <taxon>Bacillati</taxon>
        <taxon>Actinomycetota</taxon>
        <taxon>Actinomycetes</taxon>
        <taxon>Kitasatosporales</taxon>
        <taxon>Streptomycetaceae</taxon>
        <taxon>Streptodolium</taxon>
    </lineage>
</organism>
<evidence type="ECO:0000259" key="9">
    <source>
        <dbReference type="Pfam" id="PF02308"/>
    </source>
</evidence>
<keyword evidence="4 8" id="KW-0812">Transmembrane</keyword>
<name>A0ABV3D932_9ACTN</name>
<evidence type="ECO:0000256" key="7">
    <source>
        <dbReference type="SAM" id="MobiDB-lite"/>
    </source>
</evidence>
<dbReference type="InterPro" id="IPR003416">
    <property type="entry name" value="MgtC/SapB/SrpB/YhiD_fam"/>
</dbReference>
<feature type="transmembrane region" description="Helical" evidence="8">
    <location>
        <begin position="56"/>
        <end position="74"/>
    </location>
</feature>
<keyword evidence="6 8" id="KW-0472">Membrane</keyword>
<proteinExistence type="inferred from homology"/>
<reference evidence="10 11" key="1">
    <citation type="submission" date="2024-06" db="EMBL/GenBank/DDBJ databases">
        <title>The Natural Products Discovery Center: Release of the First 8490 Sequenced Strains for Exploring Actinobacteria Biosynthetic Diversity.</title>
        <authorList>
            <person name="Kalkreuter E."/>
            <person name="Kautsar S.A."/>
            <person name="Yang D."/>
            <person name="Bader C.D."/>
            <person name="Teijaro C.N."/>
            <person name="Fluegel L."/>
            <person name="Davis C.M."/>
            <person name="Simpson J.R."/>
            <person name="Lauterbach L."/>
            <person name="Steele A.D."/>
            <person name="Gui C."/>
            <person name="Meng S."/>
            <person name="Li G."/>
            <person name="Viehrig K."/>
            <person name="Ye F."/>
            <person name="Su P."/>
            <person name="Kiefer A.F."/>
            <person name="Nichols A."/>
            <person name="Cepeda A.J."/>
            <person name="Yan W."/>
            <person name="Fan B."/>
            <person name="Jiang Y."/>
            <person name="Adhikari A."/>
            <person name="Zheng C.-J."/>
            <person name="Schuster L."/>
            <person name="Cowan T.M."/>
            <person name="Smanski M.J."/>
            <person name="Chevrette M.G."/>
            <person name="De Carvalho L.P.S."/>
            <person name="Shen B."/>
        </authorList>
    </citation>
    <scope>NUCLEOTIDE SEQUENCE [LARGE SCALE GENOMIC DNA]</scope>
    <source>
        <strain evidence="10 11">NPDC048946</strain>
    </source>
</reference>
<dbReference type="EMBL" id="JBEZFP010000003">
    <property type="protein sequence ID" value="MEU8132250.1"/>
    <property type="molecule type" value="Genomic_DNA"/>
</dbReference>
<comment type="similarity">
    <text evidence="2">Belongs to the MgtC/SapB family.</text>
</comment>
<feature type="domain" description="MgtC/SapB/SrpB/YhiD N-terminal" evidence="9">
    <location>
        <begin position="29"/>
        <end position="156"/>
    </location>
</feature>
<evidence type="ECO:0000256" key="1">
    <source>
        <dbReference type="ARBA" id="ARBA00004651"/>
    </source>
</evidence>
<sequence>MAPYISEFAATPSLFGIDNGQGARQFAELGFALVLTSLLGWEREARQKSAGMRTHTLVGVGSALFMEVSIHGFGATEGLPGVSLDPSRVAAQIVSGIGFIGGGLIFVKRDIVRGLTTAATIWFACAIGMACGGGLPLLAGGATLLYFVILRGMPVLTARILPDTAYGAIELRLRYVQRRGVLGRALAICTQHGFQVTDVRTEPGGTDWQPEHAGGGYRRSGEEDDQDDGTEHGGGAATAVLLRLEGTGPAHPLVEELSELDDMRAVSLGVRSDATE</sequence>
<evidence type="ECO:0000256" key="4">
    <source>
        <dbReference type="ARBA" id="ARBA00022692"/>
    </source>
</evidence>
<evidence type="ECO:0000256" key="6">
    <source>
        <dbReference type="ARBA" id="ARBA00023136"/>
    </source>
</evidence>
<comment type="caution">
    <text evidence="10">The sequence shown here is derived from an EMBL/GenBank/DDBJ whole genome shotgun (WGS) entry which is preliminary data.</text>
</comment>
<dbReference type="PANTHER" id="PTHR33778:SF1">
    <property type="entry name" value="MAGNESIUM TRANSPORTER YHID-RELATED"/>
    <property type="match status" value="1"/>
</dbReference>
<evidence type="ECO:0000256" key="2">
    <source>
        <dbReference type="ARBA" id="ARBA00009298"/>
    </source>
</evidence>
<evidence type="ECO:0000313" key="11">
    <source>
        <dbReference type="Proteomes" id="UP001551482"/>
    </source>
</evidence>
<accession>A0ABV3D932</accession>
<evidence type="ECO:0000313" key="10">
    <source>
        <dbReference type="EMBL" id="MEU8132250.1"/>
    </source>
</evidence>
<protein>
    <submittedName>
        <fullName evidence="10">MgtC/SapB family protein</fullName>
    </submittedName>
</protein>
<dbReference type="RefSeq" id="WP_358347771.1">
    <property type="nucleotide sequence ID" value="NZ_JBEZFP010000003.1"/>
</dbReference>
<keyword evidence="3" id="KW-1003">Cell membrane</keyword>
<evidence type="ECO:0000256" key="8">
    <source>
        <dbReference type="SAM" id="Phobius"/>
    </source>
</evidence>
<dbReference type="InterPro" id="IPR049177">
    <property type="entry name" value="MgtC_SapB_SrpB_YhiD_N"/>
</dbReference>